<dbReference type="EMBL" id="CM007898">
    <property type="protein sequence ID" value="OTG13676.1"/>
    <property type="molecule type" value="Genomic_DNA"/>
</dbReference>
<dbReference type="Gramene" id="mRNA:HanXRQr2_Chr09g0364691">
    <property type="protein sequence ID" value="mRNA:HanXRQr2_Chr09g0364691"/>
    <property type="gene ID" value="HanXRQr2_Chr09g0364691"/>
</dbReference>
<evidence type="ECO:0000313" key="2">
    <source>
        <dbReference type="EMBL" id="OTG13676.1"/>
    </source>
</evidence>
<reference evidence="1 3" key="1">
    <citation type="journal article" date="2017" name="Nature">
        <title>The sunflower genome provides insights into oil metabolism, flowering and Asterid evolution.</title>
        <authorList>
            <person name="Badouin H."/>
            <person name="Gouzy J."/>
            <person name="Grassa C.J."/>
            <person name="Murat F."/>
            <person name="Staton S.E."/>
            <person name="Cottret L."/>
            <person name="Lelandais-Briere C."/>
            <person name="Owens G.L."/>
            <person name="Carrere S."/>
            <person name="Mayjonade B."/>
            <person name="Legrand L."/>
            <person name="Gill N."/>
            <person name="Kane N.C."/>
            <person name="Bowers J.E."/>
            <person name="Hubner S."/>
            <person name="Bellec A."/>
            <person name="Berard A."/>
            <person name="Berges H."/>
            <person name="Blanchet N."/>
            <person name="Boniface M.C."/>
            <person name="Brunel D."/>
            <person name="Catrice O."/>
            <person name="Chaidir N."/>
            <person name="Claudel C."/>
            <person name="Donnadieu C."/>
            <person name="Faraut T."/>
            <person name="Fievet G."/>
            <person name="Helmstetter N."/>
            <person name="King M."/>
            <person name="Knapp S.J."/>
            <person name="Lai Z."/>
            <person name="Le Paslier M.C."/>
            <person name="Lippi Y."/>
            <person name="Lorenzon L."/>
            <person name="Mandel J.R."/>
            <person name="Marage G."/>
            <person name="Marchand G."/>
            <person name="Marquand E."/>
            <person name="Bret-Mestries E."/>
            <person name="Morien E."/>
            <person name="Nambeesan S."/>
            <person name="Nguyen T."/>
            <person name="Pegot-Espagnet P."/>
            <person name="Pouilly N."/>
            <person name="Raftis F."/>
            <person name="Sallet E."/>
            <person name="Schiex T."/>
            <person name="Thomas J."/>
            <person name="Vandecasteele C."/>
            <person name="Vares D."/>
            <person name="Vear F."/>
            <person name="Vautrin S."/>
            <person name="Crespi M."/>
            <person name="Mangin B."/>
            <person name="Burke J.M."/>
            <person name="Salse J."/>
            <person name="Munos S."/>
            <person name="Vincourt P."/>
            <person name="Rieseberg L.H."/>
            <person name="Langlade N.B."/>
        </authorList>
    </citation>
    <scope>NUCLEOTIDE SEQUENCE [LARGE SCALE GENOMIC DNA]</scope>
    <source>
        <strain evidence="3">cv. SF193</strain>
        <tissue evidence="1">Leaves</tissue>
    </source>
</reference>
<protein>
    <recommendedName>
        <fullName evidence="4">Ulp1 protease family, C-terminal catalytic domain-containing protein</fullName>
    </recommendedName>
</protein>
<evidence type="ECO:0000313" key="1">
    <source>
        <dbReference type="EMBL" id="KAF5788910.1"/>
    </source>
</evidence>
<accession>A0A251TSW8</accession>
<sequence>MMQCKQQKGSCECGYMVIKHMKEFIDSIQHDLVNRLWNEEGYFEESQIENLVVDLMSGFIKKMF</sequence>
<organism evidence="2 3">
    <name type="scientific">Helianthus annuus</name>
    <name type="common">Common sunflower</name>
    <dbReference type="NCBI Taxonomy" id="4232"/>
    <lineage>
        <taxon>Eukaryota</taxon>
        <taxon>Viridiplantae</taxon>
        <taxon>Streptophyta</taxon>
        <taxon>Embryophyta</taxon>
        <taxon>Tracheophyta</taxon>
        <taxon>Spermatophyta</taxon>
        <taxon>Magnoliopsida</taxon>
        <taxon>eudicotyledons</taxon>
        <taxon>Gunneridae</taxon>
        <taxon>Pentapetalae</taxon>
        <taxon>asterids</taxon>
        <taxon>campanulids</taxon>
        <taxon>Asterales</taxon>
        <taxon>Asteraceae</taxon>
        <taxon>Asteroideae</taxon>
        <taxon>Heliantheae alliance</taxon>
        <taxon>Heliantheae</taxon>
        <taxon>Helianthus</taxon>
    </lineage>
</organism>
<evidence type="ECO:0008006" key="4">
    <source>
        <dbReference type="Google" id="ProtNLM"/>
    </source>
</evidence>
<reference evidence="2" key="2">
    <citation type="submission" date="2017-02" db="EMBL/GenBank/DDBJ databases">
        <title>Sunflower complete genome.</title>
        <authorList>
            <person name="Langlade N."/>
            <person name="Munos S."/>
        </authorList>
    </citation>
    <scope>NUCLEOTIDE SEQUENCE [LARGE SCALE GENOMIC DNA]</scope>
    <source>
        <tissue evidence="2">Leaves</tissue>
    </source>
</reference>
<dbReference type="AlphaFoldDB" id="A0A251TSW8"/>
<dbReference type="EMBL" id="MNCJ02000324">
    <property type="protein sequence ID" value="KAF5788910.1"/>
    <property type="molecule type" value="Genomic_DNA"/>
</dbReference>
<dbReference type="InParanoid" id="A0A251TSW8"/>
<gene>
    <name evidence="2" type="ORF">HannXRQ_Chr09g0240791</name>
    <name evidence="1" type="ORF">HanXRQr2_Chr09g0364691</name>
</gene>
<name>A0A251TSW8_HELAN</name>
<keyword evidence="3" id="KW-1185">Reference proteome</keyword>
<reference evidence="1" key="3">
    <citation type="submission" date="2020-06" db="EMBL/GenBank/DDBJ databases">
        <title>Helianthus annuus Genome sequencing and assembly Release 2.</title>
        <authorList>
            <person name="Gouzy J."/>
            <person name="Langlade N."/>
            <person name="Munos S."/>
        </authorList>
    </citation>
    <scope>NUCLEOTIDE SEQUENCE</scope>
    <source>
        <tissue evidence="1">Leaves</tissue>
    </source>
</reference>
<proteinExistence type="predicted"/>
<dbReference type="Proteomes" id="UP000215914">
    <property type="component" value="Chromosome 9"/>
</dbReference>
<evidence type="ECO:0000313" key="3">
    <source>
        <dbReference type="Proteomes" id="UP000215914"/>
    </source>
</evidence>